<keyword evidence="3" id="KW-1185">Reference proteome</keyword>
<organism evidence="2 3">
    <name type="scientific">Muraenolepis orangiensis</name>
    <name type="common">Patagonian moray cod</name>
    <dbReference type="NCBI Taxonomy" id="630683"/>
    <lineage>
        <taxon>Eukaryota</taxon>
        <taxon>Metazoa</taxon>
        <taxon>Chordata</taxon>
        <taxon>Craniata</taxon>
        <taxon>Vertebrata</taxon>
        <taxon>Euteleostomi</taxon>
        <taxon>Actinopterygii</taxon>
        <taxon>Neopterygii</taxon>
        <taxon>Teleostei</taxon>
        <taxon>Neoteleostei</taxon>
        <taxon>Acanthomorphata</taxon>
        <taxon>Zeiogadaria</taxon>
        <taxon>Gadariae</taxon>
        <taxon>Gadiformes</taxon>
        <taxon>Muraenolepidoidei</taxon>
        <taxon>Muraenolepididae</taxon>
        <taxon>Muraenolepis</taxon>
    </lineage>
</organism>
<reference evidence="2" key="1">
    <citation type="submission" date="2022-07" db="EMBL/GenBank/DDBJ databases">
        <title>Chromosome-level genome of Muraenolepis orangiensis.</title>
        <authorList>
            <person name="Kim J."/>
        </authorList>
    </citation>
    <scope>NUCLEOTIDE SEQUENCE</scope>
    <source>
        <strain evidence="2">KU_S4_2022</strain>
        <tissue evidence="2">Muscle</tissue>
    </source>
</reference>
<gene>
    <name evidence="2" type="ORF">NHX12_005845</name>
</gene>
<dbReference type="EMBL" id="JANIIK010000112">
    <property type="protein sequence ID" value="KAJ3593511.1"/>
    <property type="molecule type" value="Genomic_DNA"/>
</dbReference>
<proteinExistence type="predicted"/>
<evidence type="ECO:0000256" key="1">
    <source>
        <dbReference type="SAM" id="SignalP"/>
    </source>
</evidence>
<feature type="signal peptide" evidence="1">
    <location>
        <begin position="1"/>
        <end position="25"/>
    </location>
</feature>
<comment type="caution">
    <text evidence="2">The sequence shown here is derived from an EMBL/GenBank/DDBJ whole genome shotgun (WGS) entry which is preliminary data.</text>
</comment>
<feature type="chain" id="PRO_5040198638" description="Secreted protein" evidence="1">
    <location>
        <begin position="26"/>
        <end position="87"/>
    </location>
</feature>
<name>A0A9Q0DS66_9TELE</name>
<dbReference type="AlphaFoldDB" id="A0A9Q0DS66"/>
<dbReference type="OrthoDB" id="10548492at2759"/>
<keyword evidence="1" id="KW-0732">Signal</keyword>
<protein>
    <recommendedName>
        <fullName evidence="4">Secreted protein</fullName>
    </recommendedName>
</protein>
<sequence length="87" mass="9389">MGHFNGVKVFPLNAICVLFLWECGAIRTTCGTATSGTECPDNHILTVEYPCSREGGKNTTCYSSAALSLEADLVISPWFSSLWTALI</sequence>
<accession>A0A9Q0DS66</accession>
<evidence type="ECO:0008006" key="4">
    <source>
        <dbReference type="Google" id="ProtNLM"/>
    </source>
</evidence>
<dbReference type="Proteomes" id="UP001148018">
    <property type="component" value="Unassembled WGS sequence"/>
</dbReference>
<evidence type="ECO:0000313" key="2">
    <source>
        <dbReference type="EMBL" id="KAJ3593511.1"/>
    </source>
</evidence>
<evidence type="ECO:0000313" key="3">
    <source>
        <dbReference type="Proteomes" id="UP001148018"/>
    </source>
</evidence>